<protein>
    <recommendedName>
        <fullName evidence="3">Pex19 protein</fullName>
    </recommendedName>
</protein>
<sequence>MDDIINGALDEFDLQYGSSHFPPSQAPSQPSSTSTSTSTPPPSGSTPSSNIDWNSLFSSMKSSTPEAAGGNEDNQFMEQMFKDFDSNQGYHGLMQTMMKQLLSKDVLYEPMKEMRDKYPAWLKEKKDSLPKDQWEKYLLQFQHIEEILYIYEKEGEEGFEKILKLMKEMQECGHVPPEIVKQLAPEVEFDEEGQPKFAGMDNDLCSIM</sequence>
<dbReference type="Gene3D" id="1.20.120.900">
    <property type="entry name" value="Pex19, mPTS binding domain"/>
    <property type="match status" value="1"/>
</dbReference>
<dbReference type="AlphaFoldDB" id="A0A6B2LH38"/>
<organism evidence="2">
    <name type="scientific">Arcella intermedia</name>
    <dbReference type="NCBI Taxonomy" id="1963864"/>
    <lineage>
        <taxon>Eukaryota</taxon>
        <taxon>Amoebozoa</taxon>
        <taxon>Tubulinea</taxon>
        <taxon>Elardia</taxon>
        <taxon>Arcellinida</taxon>
        <taxon>Sphaerothecina</taxon>
        <taxon>Arcellidae</taxon>
        <taxon>Arcella</taxon>
    </lineage>
</organism>
<dbReference type="GO" id="GO:0045046">
    <property type="term" value="P:protein import into peroxisome membrane"/>
    <property type="evidence" value="ECO:0007669"/>
    <property type="project" value="TreeGrafter"/>
</dbReference>
<accession>A0A6B2LH38</accession>
<feature type="compositionally biased region" description="Low complexity" evidence="1">
    <location>
        <begin position="18"/>
        <end position="38"/>
    </location>
</feature>
<evidence type="ECO:0000313" key="2">
    <source>
        <dbReference type="EMBL" id="NDV36130.1"/>
    </source>
</evidence>
<name>A0A6B2LH38_9EUKA</name>
<evidence type="ECO:0000256" key="1">
    <source>
        <dbReference type="SAM" id="MobiDB-lite"/>
    </source>
</evidence>
<reference evidence="2" key="1">
    <citation type="journal article" date="2020" name="J. Eukaryot. Microbiol.">
        <title>De novo Sequencing, Assembly and Annotation of the Transcriptome for the Free-Living Testate Amoeba Arcella intermedia.</title>
        <authorList>
            <person name="Ribeiro G.M."/>
            <person name="Porfirio-Sousa A.L."/>
            <person name="Maurer-Alcala X.X."/>
            <person name="Katz L.A."/>
            <person name="Lahr D.J.G."/>
        </authorList>
    </citation>
    <scope>NUCLEOTIDE SEQUENCE</scope>
</reference>
<feature type="region of interest" description="Disordered" evidence="1">
    <location>
        <begin position="1"/>
        <end position="54"/>
    </location>
</feature>
<dbReference type="InterPro" id="IPR006708">
    <property type="entry name" value="Pex19"/>
</dbReference>
<dbReference type="Pfam" id="PF04614">
    <property type="entry name" value="Pex19"/>
    <property type="match status" value="1"/>
</dbReference>
<dbReference type="GO" id="GO:0005778">
    <property type="term" value="C:peroxisomal membrane"/>
    <property type="evidence" value="ECO:0007669"/>
    <property type="project" value="TreeGrafter"/>
</dbReference>
<dbReference type="PANTHER" id="PTHR12774">
    <property type="entry name" value="PEROXISOMAL BIOGENESIS FACTOR 19"/>
    <property type="match status" value="1"/>
</dbReference>
<dbReference type="GO" id="GO:0033328">
    <property type="term" value="F:peroxisome membrane targeting sequence binding"/>
    <property type="evidence" value="ECO:0007669"/>
    <property type="project" value="TreeGrafter"/>
</dbReference>
<proteinExistence type="predicted"/>
<dbReference type="PANTHER" id="PTHR12774:SF2">
    <property type="entry name" value="PEROXISOMAL BIOGENESIS FACTOR 19"/>
    <property type="match status" value="1"/>
</dbReference>
<dbReference type="InterPro" id="IPR038322">
    <property type="entry name" value="Pex19_C_sf"/>
</dbReference>
<evidence type="ECO:0008006" key="3">
    <source>
        <dbReference type="Google" id="ProtNLM"/>
    </source>
</evidence>
<dbReference type="EMBL" id="GIBP01007161">
    <property type="protein sequence ID" value="NDV36130.1"/>
    <property type="molecule type" value="Transcribed_RNA"/>
</dbReference>